<dbReference type="Proteomes" id="UP001596527">
    <property type="component" value="Unassembled WGS sequence"/>
</dbReference>
<dbReference type="SUPFAM" id="SSF52172">
    <property type="entry name" value="CheY-like"/>
    <property type="match status" value="1"/>
</dbReference>
<dbReference type="Gene3D" id="3.40.50.2300">
    <property type="match status" value="1"/>
</dbReference>
<dbReference type="InterPro" id="IPR036388">
    <property type="entry name" value="WH-like_DNA-bd_sf"/>
</dbReference>
<accession>A0ABW2SP03</accession>
<evidence type="ECO:0000313" key="7">
    <source>
        <dbReference type="EMBL" id="MFC7581529.1"/>
    </source>
</evidence>
<dbReference type="EMBL" id="JBHTEF010000001">
    <property type="protein sequence ID" value="MFC7581529.1"/>
    <property type="molecule type" value="Genomic_DNA"/>
</dbReference>
<keyword evidence="1 5" id="KW-0597">Phosphoprotein</keyword>
<gene>
    <name evidence="7" type="ORF">ACFQWG_10020</name>
</gene>
<keyword evidence="4" id="KW-0804">Transcription</keyword>
<evidence type="ECO:0000313" key="8">
    <source>
        <dbReference type="Proteomes" id="UP001596527"/>
    </source>
</evidence>
<dbReference type="InterPro" id="IPR000792">
    <property type="entry name" value="Tscrpt_reg_LuxR_C"/>
</dbReference>
<protein>
    <submittedName>
        <fullName evidence="7">Response regulator</fullName>
    </submittedName>
</protein>
<proteinExistence type="predicted"/>
<evidence type="ECO:0000256" key="2">
    <source>
        <dbReference type="ARBA" id="ARBA00023015"/>
    </source>
</evidence>
<sequence length="227" mass="23860">MTAALRQDRVRVVVADDDPSYLGPLVGLLSTRADIEVVAAVREGAAAVHAVDASGGPPVDAVLLDVEMPGVGGVAAAAAIRRSHPDIAIVMLTGWGYAQVLDQALAAGATGCLDKSLTADEIAEAIVATTKGATVLSRRAADVAARHSRDRISRREANTSFIEAVTALPPGLRPVYELVTQGLSNRQVAMRLHLSENTVNTYVTRILKATDSSSRTELTIRCLTSRL</sequence>
<name>A0ABW2SP03_9ACTO</name>
<reference evidence="8" key="1">
    <citation type="journal article" date="2019" name="Int. J. Syst. Evol. Microbiol.">
        <title>The Global Catalogue of Microorganisms (GCM) 10K type strain sequencing project: providing services to taxonomists for standard genome sequencing and annotation.</title>
        <authorList>
            <consortium name="The Broad Institute Genomics Platform"/>
            <consortium name="The Broad Institute Genome Sequencing Center for Infectious Disease"/>
            <person name="Wu L."/>
            <person name="Ma J."/>
        </authorList>
    </citation>
    <scope>NUCLEOTIDE SEQUENCE [LARGE SCALE GENOMIC DNA]</scope>
    <source>
        <strain evidence="8">CCUG 56698</strain>
    </source>
</reference>
<dbReference type="InterPro" id="IPR011006">
    <property type="entry name" value="CheY-like_superfamily"/>
</dbReference>
<evidence type="ECO:0000256" key="1">
    <source>
        <dbReference type="ARBA" id="ARBA00022553"/>
    </source>
</evidence>
<dbReference type="Pfam" id="PF00072">
    <property type="entry name" value="Response_reg"/>
    <property type="match status" value="1"/>
</dbReference>
<feature type="domain" description="Response regulatory" evidence="6">
    <location>
        <begin position="11"/>
        <end position="130"/>
    </location>
</feature>
<dbReference type="RefSeq" id="WP_380974921.1">
    <property type="nucleotide sequence ID" value="NZ_JBHTEF010000001.1"/>
</dbReference>
<evidence type="ECO:0000259" key="6">
    <source>
        <dbReference type="PROSITE" id="PS50110"/>
    </source>
</evidence>
<comment type="caution">
    <text evidence="7">The sequence shown here is derived from an EMBL/GenBank/DDBJ whole genome shotgun (WGS) entry which is preliminary data.</text>
</comment>
<evidence type="ECO:0000256" key="3">
    <source>
        <dbReference type="ARBA" id="ARBA00023125"/>
    </source>
</evidence>
<dbReference type="SMART" id="SM00421">
    <property type="entry name" value="HTH_LUXR"/>
    <property type="match status" value="1"/>
</dbReference>
<organism evidence="7 8">
    <name type="scientific">Schaalia naturae</name>
    <dbReference type="NCBI Taxonomy" id="635203"/>
    <lineage>
        <taxon>Bacteria</taxon>
        <taxon>Bacillati</taxon>
        <taxon>Actinomycetota</taxon>
        <taxon>Actinomycetes</taxon>
        <taxon>Actinomycetales</taxon>
        <taxon>Actinomycetaceae</taxon>
        <taxon>Schaalia</taxon>
    </lineage>
</organism>
<dbReference type="CDD" id="cd06170">
    <property type="entry name" value="LuxR_C_like"/>
    <property type="match status" value="1"/>
</dbReference>
<keyword evidence="8" id="KW-1185">Reference proteome</keyword>
<dbReference type="PANTHER" id="PTHR43214:SF24">
    <property type="entry name" value="TRANSCRIPTIONAL REGULATORY PROTEIN NARL-RELATED"/>
    <property type="match status" value="1"/>
</dbReference>
<dbReference type="PANTHER" id="PTHR43214">
    <property type="entry name" value="TWO-COMPONENT RESPONSE REGULATOR"/>
    <property type="match status" value="1"/>
</dbReference>
<dbReference type="InterPro" id="IPR039420">
    <property type="entry name" value="WalR-like"/>
</dbReference>
<dbReference type="Gene3D" id="1.10.10.10">
    <property type="entry name" value="Winged helix-like DNA-binding domain superfamily/Winged helix DNA-binding domain"/>
    <property type="match status" value="1"/>
</dbReference>
<dbReference type="InterPro" id="IPR001789">
    <property type="entry name" value="Sig_transdc_resp-reg_receiver"/>
</dbReference>
<dbReference type="CDD" id="cd17535">
    <property type="entry name" value="REC_NarL-like"/>
    <property type="match status" value="1"/>
</dbReference>
<evidence type="ECO:0000256" key="5">
    <source>
        <dbReference type="PROSITE-ProRule" id="PRU00169"/>
    </source>
</evidence>
<evidence type="ECO:0000256" key="4">
    <source>
        <dbReference type="ARBA" id="ARBA00023163"/>
    </source>
</evidence>
<keyword evidence="3" id="KW-0238">DNA-binding</keyword>
<feature type="modified residue" description="4-aspartylphosphate" evidence="5">
    <location>
        <position position="65"/>
    </location>
</feature>
<dbReference type="PROSITE" id="PS50110">
    <property type="entry name" value="RESPONSE_REGULATORY"/>
    <property type="match status" value="1"/>
</dbReference>
<dbReference type="InterPro" id="IPR058245">
    <property type="entry name" value="NreC/VraR/RcsB-like_REC"/>
</dbReference>
<dbReference type="SMART" id="SM00448">
    <property type="entry name" value="REC"/>
    <property type="match status" value="1"/>
</dbReference>
<dbReference type="Pfam" id="PF00196">
    <property type="entry name" value="GerE"/>
    <property type="match status" value="1"/>
</dbReference>
<keyword evidence="2" id="KW-0805">Transcription regulation</keyword>